<accession>A0ACB9RB08</accession>
<evidence type="ECO:0000313" key="2">
    <source>
        <dbReference type="Proteomes" id="UP001057402"/>
    </source>
</evidence>
<dbReference type="Proteomes" id="UP001057402">
    <property type="component" value="Chromosome 4"/>
</dbReference>
<name>A0ACB9RB08_9MYRT</name>
<keyword evidence="2" id="KW-1185">Reference proteome</keyword>
<protein>
    <submittedName>
        <fullName evidence="1">Uncharacterized protein</fullName>
    </submittedName>
</protein>
<comment type="caution">
    <text evidence="1">The sequence shown here is derived from an EMBL/GenBank/DDBJ whole genome shotgun (WGS) entry which is preliminary data.</text>
</comment>
<proteinExistence type="predicted"/>
<organism evidence="1 2">
    <name type="scientific">Melastoma candidum</name>
    <dbReference type="NCBI Taxonomy" id="119954"/>
    <lineage>
        <taxon>Eukaryota</taxon>
        <taxon>Viridiplantae</taxon>
        <taxon>Streptophyta</taxon>
        <taxon>Embryophyta</taxon>
        <taxon>Tracheophyta</taxon>
        <taxon>Spermatophyta</taxon>
        <taxon>Magnoliopsida</taxon>
        <taxon>eudicotyledons</taxon>
        <taxon>Gunneridae</taxon>
        <taxon>Pentapetalae</taxon>
        <taxon>rosids</taxon>
        <taxon>malvids</taxon>
        <taxon>Myrtales</taxon>
        <taxon>Melastomataceae</taxon>
        <taxon>Melastomatoideae</taxon>
        <taxon>Melastomateae</taxon>
        <taxon>Melastoma</taxon>
    </lineage>
</organism>
<gene>
    <name evidence="1" type="ORF">MLD38_011334</name>
</gene>
<evidence type="ECO:0000313" key="1">
    <source>
        <dbReference type="EMBL" id="KAI4373177.1"/>
    </source>
</evidence>
<reference evidence="2" key="1">
    <citation type="journal article" date="2023" name="Front. Plant Sci.">
        <title>Chromosomal-level genome assembly of Melastoma candidum provides insights into trichome evolution.</title>
        <authorList>
            <person name="Zhong Y."/>
            <person name="Wu W."/>
            <person name="Sun C."/>
            <person name="Zou P."/>
            <person name="Liu Y."/>
            <person name="Dai S."/>
            <person name="Zhou R."/>
        </authorList>
    </citation>
    <scope>NUCLEOTIDE SEQUENCE [LARGE SCALE GENOMIC DNA]</scope>
</reference>
<dbReference type="EMBL" id="CM042883">
    <property type="protein sequence ID" value="KAI4373177.1"/>
    <property type="molecule type" value="Genomic_DNA"/>
</dbReference>
<sequence length="398" mass="45331">MPDGNLRLNLDPFVTTWMEPRRSTRTTLILMSTCYQNCCVKYDRPYIQSVLGESEAVMLAGHAFKTKWQNKRKVEGKPYDKPNIMTGANVQVNHRFLLLTFHGSQLQEYARYFGVELKEVKLREGYYVMDPVKAVEMVDENIICVVATLGSTLNREFKDVKLLNDLLIETAIKQGIWDTPIHVDAASGGFINPFFYSKFKWDFWLPLVKSINVSGHKYGLVYSGICWVIWWSKEDLPEELIFHINYLRADQCTFSLNFSKAWVTKVTETLWRIAMALQWCRRTQDQLFHHCAQGWTSCTMAERLVIDITKEDPHQGDSGEPEPVPGRGRELTHQGPSGLLYQGENAHGDGSSQVPTGSPPVFAIEAGGIKPGIAISIPKRCSIWNRLMGKNCGRYTVR</sequence>